<evidence type="ECO:0000313" key="5">
    <source>
        <dbReference type="Proteomes" id="UP001193680"/>
    </source>
</evidence>
<comment type="similarity">
    <text evidence="1">Belongs to the DprA/Smf family.</text>
</comment>
<dbReference type="Pfam" id="PF02481">
    <property type="entry name" value="DNA_processg_A"/>
    <property type="match status" value="1"/>
</dbReference>
<dbReference type="EMBL" id="JACBGI020000004">
    <property type="protein sequence ID" value="MBF6057531.1"/>
    <property type="molecule type" value="Genomic_DNA"/>
</dbReference>
<name>A0ABS0BXF7_9GAMM</name>
<reference evidence="4 5" key="2">
    <citation type="submission" date="2020-11" db="EMBL/GenBank/DDBJ databases">
        <title>Sulfur oxidizing isolate from Hospital Hole Sinkhole.</title>
        <authorList>
            <person name="Scott K.M."/>
        </authorList>
    </citation>
    <scope>NUCLEOTIDE SEQUENCE [LARGE SCALE GENOMIC DNA]</scope>
    <source>
        <strain evidence="4 5">HH1</strain>
    </source>
</reference>
<dbReference type="PANTHER" id="PTHR43022:SF1">
    <property type="entry name" value="PROTEIN SMF"/>
    <property type="match status" value="1"/>
</dbReference>
<dbReference type="Proteomes" id="UP001193680">
    <property type="component" value="Unassembled WGS sequence"/>
</dbReference>
<reference evidence="4 5" key="1">
    <citation type="submission" date="2020-06" db="EMBL/GenBank/DDBJ databases">
        <authorList>
            <person name="Scott K."/>
        </authorList>
    </citation>
    <scope>NUCLEOTIDE SEQUENCE [LARGE SCALE GENOMIC DNA]</scope>
    <source>
        <strain evidence="4 5">HH1</strain>
    </source>
</reference>
<feature type="domain" description="DprA winged helix" evidence="3">
    <location>
        <begin position="315"/>
        <end position="365"/>
    </location>
</feature>
<evidence type="ECO:0000256" key="1">
    <source>
        <dbReference type="ARBA" id="ARBA00006525"/>
    </source>
</evidence>
<proteinExistence type="inferred from homology"/>
<dbReference type="Gene3D" id="3.40.50.450">
    <property type="match status" value="1"/>
</dbReference>
<dbReference type="NCBIfam" id="TIGR00732">
    <property type="entry name" value="dprA"/>
    <property type="match status" value="1"/>
</dbReference>
<comment type="caution">
    <text evidence="4">The sequence shown here is derived from an EMBL/GenBank/DDBJ whole genome shotgun (WGS) entry which is preliminary data.</text>
</comment>
<gene>
    <name evidence="4" type="primary">dprA</name>
    <name evidence="4" type="ORF">H8792_004175</name>
</gene>
<sequence length="371" mass="40246">MDPFSELTGFIRLQLCRTSLKQLLAIKAYFGSVESALEAPQSAWLHASILSEKQLQHLFQDGVETKVEEALCWGEEENQCWIPWESDAYPPVLSEIDDPPILLGARGHIDMLKDPQLAVVGSRHASKQGAMIAEDFSAFLSSQGITITSGLAAGIDTHAHRGGLRGVGKTVAVVATGLDRVYPASNQPLARKIAEQGVMISEQPLGTKPLAQYFPQRNRIISGLSLGTLVVEAALKSGSLITARLALEQGKEVFAIPGSIYNPQAKGCHQLIKQGAKLVESADDILEELSSSLQMGMQASIEYKAPRQSDHSYGEGAENKLLAFIDFEPVGLDELVVVTKKPVSELQSQLLILELSGRIEALSGGRWRRIK</sequence>
<dbReference type="SUPFAM" id="SSF102405">
    <property type="entry name" value="MCP/YpsA-like"/>
    <property type="match status" value="1"/>
</dbReference>
<dbReference type="InterPro" id="IPR036388">
    <property type="entry name" value="WH-like_DNA-bd_sf"/>
</dbReference>
<evidence type="ECO:0000259" key="2">
    <source>
        <dbReference type="Pfam" id="PF02481"/>
    </source>
</evidence>
<evidence type="ECO:0000259" key="3">
    <source>
        <dbReference type="Pfam" id="PF17782"/>
    </source>
</evidence>
<dbReference type="RefSeq" id="WP_185977679.1">
    <property type="nucleotide sequence ID" value="NZ_JACBGI020000004.1"/>
</dbReference>
<dbReference type="InterPro" id="IPR041614">
    <property type="entry name" value="DprA_WH"/>
</dbReference>
<keyword evidence="5" id="KW-1185">Reference proteome</keyword>
<dbReference type="InterPro" id="IPR057666">
    <property type="entry name" value="DrpA_SLOG"/>
</dbReference>
<dbReference type="Gene3D" id="1.10.10.10">
    <property type="entry name" value="Winged helix-like DNA-binding domain superfamily/Winged helix DNA-binding domain"/>
    <property type="match status" value="1"/>
</dbReference>
<dbReference type="Pfam" id="PF17782">
    <property type="entry name" value="WHD_DprA"/>
    <property type="match status" value="1"/>
</dbReference>
<evidence type="ECO:0000313" key="4">
    <source>
        <dbReference type="EMBL" id="MBF6057531.1"/>
    </source>
</evidence>
<protein>
    <submittedName>
        <fullName evidence="4">DNA-protecting protein DprA</fullName>
    </submittedName>
</protein>
<accession>A0ABS0BXF7</accession>
<feature type="domain" description="Smf/DprA SLOG" evidence="2">
    <location>
        <begin position="84"/>
        <end position="289"/>
    </location>
</feature>
<organism evidence="4 5">
    <name type="scientific">Thiomicrorhabdus heinhorstiae</name>
    <dbReference type="NCBI Taxonomy" id="2748010"/>
    <lineage>
        <taxon>Bacteria</taxon>
        <taxon>Pseudomonadati</taxon>
        <taxon>Pseudomonadota</taxon>
        <taxon>Gammaproteobacteria</taxon>
        <taxon>Thiotrichales</taxon>
        <taxon>Piscirickettsiaceae</taxon>
        <taxon>Thiomicrorhabdus</taxon>
    </lineage>
</organism>
<dbReference type="PANTHER" id="PTHR43022">
    <property type="entry name" value="PROTEIN SMF"/>
    <property type="match status" value="1"/>
</dbReference>
<dbReference type="InterPro" id="IPR003488">
    <property type="entry name" value="DprA"/>
</dbReference>